<keyword evidence="4" id="KW-1185">Reference proteome</keyword>
<dbReference type="Gene3D" id="2.30.30.40">
    <property type="entry name" value="SH3 Domains"/>
    <property type="match status" value="1"/>
</dbReference>
<accession>A0ABR5NBA4</accession>
<sequence length="699" mass="75888">MDDMWKKWMGKVLSAGLMSAVLLGGYTPAEAASKNIRVALFVDTGQGYRGVVPAVTLTTEKGMDVTLVGPEGKTKLPGLGGDEARYRVDEYHLIVAESSDWNRAQQVAQQMSQRKYEGSIQVVKRGGQTVYQVVSGTYGTYQAAANQAKTVAQATGQQPSVKGPLRLEAGRFNSLKEAQDWQAIFEGSGISAYPVLVGDKSKASFAVWIGDEVSQEALTALARKAAAEIPGFSYKQPSTQSYVVLKQDAYGSKSDTIWKYVFSPKVKLTVEPKKAGSVSLIGVVERDNRTYRGEMELSEYKGNLTLVNELSMEEYLYGVVGSEMAPGWPLEALKTQAVLARTRAVGTGNKYGIANLSDTVYEQAYYGYTKESKDIRKAVDDTEGEVIYYKGKIAESLFYSNAGGMTADGTEVWGNPVPYLRPVMSDDTDPLVKAKIWYLVSMVDGTLGYIRSDLVRVTGGTNPVGLRQAIVSTNSTNLRSGPSTAYHRVLSTLPTGAEVTIVAEEAEENAYSWTRGPYTPAEVAGMINATQAKSNAPRVSTNLKTLRVTERGPSGRVMEMKADGTEIAVSSPDAHRSIFQQGASTLRSTKFDVEEMGTFTILGAGGKRTTYPVGSSNVQAVGANDYGSVSANGYNDQFLIYRGTDDWRVASKTQQFLFRGTGFGHGLGVSQYGAKAMAESGYDYEEILQHYYQDVTIEQ</sequence>
<dbReference type="Proteomes" id="UP000051063">
    <property type="component" value="Unassembled WGS sequence"/>
</dbReference>
<dbReference type="Pfam" id="PF05036">
    <property type="entry name" value="SPOR"/>
    <property type="match status" value="1"/>
</dbReference>
<feature type="chain" id="PRO_5045484038" evidence="1">
    <location>
        <begin position="32"/>
        <end position="699"/>
    </location>
</feature>
<dbReference type="SUPFAM" id="SSF110997">
    <property type="entry name" value="Sporulation related repeat"/>
    <property type="match status" value="1"/>
</dbReference>
<keyword evidence="1" id="KW-0732">Signal</keyword>
<dbReference type="PROSITE" id="PS51724">
    <property type="entry name" value="SPOR"/>
    <property type="match status" value="1"/>
</dbReference>
<dbReference type="PANTHER" id="PTHR30032">
    <property type="entry name" value="N-ACETYLMURAMOYL-L-ALANINE AMIDASE-RELATED"/>
    <property type="match status" value="1"/>
</dbReference>
<dbReference type="Pfam" id="PF08486">
    <property type="entry name" value="SpoIID"/>
    <property type="match status" value="1"/>
</dbReference>
<name>A0ABR5NBA4_BRECH</name>
<dbReference type="InterPro" id="IPR013693">
    <property type="entry name" value="SpoIID/LytB_N"/>
</dbReference>
<protein>
    <submittedName>
        <fullName evidence="3">Sporulation protein SpoIID</fullName>
    </submittedName>
</protein>
<evidence type="ECO:0000313" key="4">
    <source>
        <dbReference type="Proteomes" id="UP000051063"/>
    </source>
</evidence>
<evidence type="ECO:0000259" key="2">
    <source>
        <dbReference type="PROSITE" id="PS51724"/>
    </source>
</evidence>
<dbReference type="EMBL" id="LJJB01000007">
    <property type="protein sequence ID" value="KQL48838.1"/>
    <property type="molecule type" value="Genomic_DNA"/>
</dbReference>
<evidence type="ECO:0000256" key="1">
    <source>
        <dbReference type="SAM" id="SignalP"/>
    </source>
</evidence>
<reference evidence="3 4" key="1">
    <citation type="submission" date="2015-09" db="EMBL/GenBank/DDBJ databases">
        <title>Genome sequencing project for genomic taxonomy and phylogenomics of Bacillus-like bacteria.</title>
        <authorList>
            <person name="Liu B."/>
            <person name="Wang J."/>
            <person name="Zhu Y."/>
            <person name="Liu G."/>
            <person name="Chen Q."/>
            <person name="Chen Z."/>
            <person name="Lan J."/>
            <person name="Che J."/>
            <person name="Ge C."/>
            <person name="Shi H."/>
            <person name="Pan Z."/>
            <person name="Liu X."/>
        </authorList>
    </citation>
    <scope>NUCLEOTIDE SEQUENCE [LARGE SCALE GENOMIC DNA]</scope>
    <source>
        <strain evidence="3 4">DSM 8552</strain>
    </source>
</reference>
<evidence type="ECO:0000313" key="3">
    <source>
        <dbReference type="EMBL" id="KQL48838.1"/>
    </source>
</evidence>
<dbReference type="NCBIfam" id="TIGR02669">
    <property type="entry name" value="SpoIID_LytB"/>
    <property type="match status" value="1"/>
</dbReference>
<feature type="signal peptide" evidence="1">
    <location>
        <begin position="1"/>
        <end position="31"/>
    </location>
</feature>
<proteinExistence type="predicted"/>
<dbReference type="RefSeq" id="WP_055743132.1">
    <property type="nucleotide sequence ID" value="NZ_LJJB01000007.1"/>
</dbReference>
<dbReference type="InterPro" id="IPR007730">
    <property type="entry name" value="SPOR-like_dom"/>
</dbReference>
<dbReference type="InterPro" id="IPR036680">
    <property type="entry name" value="SPOR-like_sf"/>
</dbReference>
<dbReference type="InterPro" id="IPR013486">
    <property type="entry name" value="SpoIID/LytB"/>
</dbReference>
<dbReference type="InterPro" id="IPR051922">
    <property type="entry name" value="Bact_Sporulation_Assoc"/>
</dbReference>
<comment type="caution">
    <text evidence="3">The sequence shown here is derived from an EMBL/GenBank/DDBJ whole genome shotgun (WGS) entry which is preliminary data.</text>
</comment>
<feature type="domain" description="SPOR" evidence="2">
    <location>
        <begin position="85"/>
        <end position="164"/>
    </location>
</feature>
<dbReference type="PANTHER" id="PTHR30032:SF4">
    <property type="entry name" value="AMIDASE ENHANCER"/>
    <property type="match status" value="1"/>
</dbReference>
<gene>
    <name evidence="3" type="ORF">AN963_03315</name>
</gene>
<organism evidence="3 4">
    <name type="scientific">Brevibacillus choshinensis</name>
    <dbReference type="NCBI Taxonomy" id="54911"/>
    <lineage>
        <taxon>Bacteria</taxon>
        <taxon>Bacillati</taxon>
        <taxon>Bacillota</taxon>
        <taxon>Bacilli</taxon>
        <taxon>Bacillales</taxon>
        <taxon>Paenibacillaceae</taxon>
        <taxon>Brevibacillus</taxon>
    </lineage>
</organism>